<dbReference type="SMART" id="SM00387">
    <property type="entry name" value="HATPase_c"/>
    <property type="match status" value="1"/>
</dbReference>
<dbReference type="Gene3D" id="3.40.50.2300">
    <property type="match status" value="1"/>
</dbReference>
<dbReference type="SMART" id="SM00091">
    <property type="entry name" value="PAS"/>
    <property type="match status" value="3"/>
</dbReference>
<dbReference type="Gene3D" id="3.30.565.10">
    <property type="entry name" value="Histidine kinase-like ATPase, C-terminal domain"/>
    <property type="match status" value="1"/>
</dbReference>
<dbReference type="InterPro" id="IPR003661">
    <property type="entry name" value="HisK_dim/P_dom"/>
</dbReference>
<sequence>MNPPAISPSSPPQRYAVSPADAPARPRFDWTRNPPPANLTPFQEFTRNVDWANSPLGPMEEWPAQLRQMVLLIMADPLPAVVYWGDETTIVYNEAYVPLIGQKHPDLQGQDPKIGFAEVWDTFAKIIRDGQETGLTHVGDRQMLLFHRFGFLEETYYTWKFVPMIGNEGYVVASYATVVEVSKEMIGNRRLASLHELEAQMAATKSMDTFWPNLFKGLEPNDKDIPLLMMYSVTKRAGDSGSPDSVDSCILEQWMGVSDEDIASLSKIDLHNDQSGIGSIYKGCIESVKYSPTLVERKELPPNLFSSTNWRGFGVPSEQFLLYPIRTRNGTLVRFMLVGLNPRRKYDSDYQDYVHLLTKHITSHLSELILAEEVKQSEHNARASALQRAELSNQLRQRTKEFEESEDRFAQFASLANVGVATSDLDGRVIYANSAWTAFTGHIPGVSDYLTMLDSVVPEDEDIIREEWARVLALKPANTFQIRTKLPFSMHNVEHGLMEADYKTGLCTAYPQLDDDGKLVGATALSMDISELKWIENEVRLRSRELEQSEVKYRTFADHAPIGVALISSIGMIEYTNPAWLNILDQEADWETPRPWLQAVHPDDYVKMEQFFDDIVSGKGPLTVEARLKRPWDMPGQKPGLNHDTAWILASGYGELNRAGELKNVVCWITEISMQKAVAKGLNTKMKEALELKRQQENFIDMISHEIRNPLSAVLHCAEEIDRSMAESLTAIASPNFQQTFQPSLNSLLESAIDASQTIVHCVQHQKRVVDDVLTLSKLDSDLLTISPVPLQPANTAKEAFKLFEGELKTAQIETSVILDESLQQLNVDWILLDPSRLLQVLINLITNAIKFTRDRKTRHITLKIAASTTRPTVNSTVDYFPQHINRKQPARTQHLETNKNTIYLSVSVTDTGKGLSPDEKVRLFQRFAQGSPKTHVQYGGSGLGLFISRQITEMMGGEIGVASEEGRGSTFTFFVQTQVVEAPKANPFEAKDLTRRLSSLIINNGADATTGGADASQIAKILVVEDNLVNQKVLAKQLIKRGYCVVTANHGGEALERLYQTTSYVDGGTEDSFHVILMDIEMPHMDGLSCVRHIRKLEAAGSLKGHHAVVAVTANVRIEHVRAAMEAGMDGVTTKPYRMEELVTEMKTAYRKSHVAQHR</sequence>
<dbReference type="SUPFAM" id="SSF52172">
    <property type="entry name" value="CheY-like"/>
    <property type="match status" value="1"/>
</dbReference>
<dbReference type="InterPro" id="IPR003594">
    <property type="entry name" value="HATPase_dom"/>
</dbReference>
<feature type="domain" description="Response regulatory" evidence="9">
    <location>
        <begin position="1021"/>
        <end position="1151"/>
    </location>
</feature>
<dbReference type="CDD" id="cd17546">
    <property type="entry name" value="REC_hyHK_CKI1_RcsC-like"/>
    <property type="match status" value="1"/>
</dbReference>
<dbReference type="SUPFAM" id="SSF47384">
    <property type="entry name" value="Homodimeric domain of signal transducing histidine kinase"/>
    <property type="match status" value="1"/>
</dbReference>
<dbReference type="SUPFAM" id="SSF55874">
    <property type="entry name" value="ATPase domain of HSP90 chaperone/DNA topoisomerase II/histidine kinase"/>
    <property type="match status" value="1"/>
</dbReference>
<dbReference type="PROSITE" id="PS50110">
    <property type="entry name" value="RESPONSE_REGULATORY"/>
    <property type="match status" value="1"/>
</dbReference>
<reference evidence="10" key="1">
    <citation type="journal article" date="2020" name="Stud. Mycol.">
        <title>101 Dothideomycetes genomes: a test case for predicting lifestyles and emergence of pathogens.</title>
        <authorList>
            <person name="Haridas S."/>
            <person name="Albert R."/>
            <person name="Binder M."/>
            <person name="Bloem J."/>
            <person name="Labutti K."/>
            <person name="Salamov A."/>
            <person name="Andreopoulos B."/>
            <person name="Baker S."/>
            <person name="Barry K."/>
            <person name="Bills G."/>
            <person name="Bluhm B."/>
            <person name="Cannon C."/>
            <person name="Castanera R."/>
            <person name="Culley D."/>
            <person name="Daum C."/>
            <person name="Ezra D."/>
            <person name="Gonzalez J."/>
            <person name="Henrissat B."/>
            <person name="Kuo A."/>
            <person name="Liang C."/>
            <person name="Lipzen A."/>
            <person name="Lutzoni F."/>
            <person name="Magnuson J."/>
            <person name="Mondo S."/>
            <person name="Nolan M."/>
            <person name="Ohm R."/>
            <person name="Pangilinan J."/>
            <person name="Park H.-J."/>
            <person name="Ramirez L."/>
            <person name="Alfaro M."/>
            <person name="Sun H."/>
            <person name="Tritt A."/>
            <person name="Yoshinaga Y."/>
            <person name="Zwiers L.-H."/>
            <person name="Turgeon B."/>
            <person name="Goodwin S."/>
            <person name="Spatafora J."/>
            <person name="Crous P."/>
            <person name="Grigoriev I."/>
        </authorList>
    </citation>
    <scope>NUCLEOTIDE SEQUENCE</scope>
    <source>
        <strain evidence="10">CBS 115976</strain>
    </source>
</reference>
<feature type="modified residue" description="4-aspartylphosphate" evidence="6">
    <location>
        <position position="1080"/>
    </location>
</feature>
<proteinExistence type="predicted"/>
<evidence type="ECO:0000256" key="5">
    <source>
        <dbReference type="ARBA" id="ARBA00022777"/>
    </source>
</evidence>
<keyword evidence="5" id="KW-0418">Kinase</keyword>
<dbReference type="SMART" id="SM00388">
    <property type="entry name" value="HisKA"/>
    <property type="match status" value="1"/>
</dbReference>
<evidence type="ECO:0000256" key="6">
    <source>
        <dbReference type="PROSITE-ProRule" id="PRU00169"/>
    </source>
</evidence>
<protein>
    <recommendedName>
        <fullName evidence="2">histidine kinase</fullName>
        <ecNumber evidence="2">2.7.13.3</ecNumber>
    </recommendedName>
</protein>
<evidence type="ECO:0000256" key="3">
    <source>
        <dbReference type="ARBA" id="ARBA00022553"/>
    </source>
</evidence>
<evidence type="ECO:0000259" key="8">
    <source>
        <dbReference type="PROSITE" id="PS50109"/>
    </source>
</evidence>
<dbReference type="InterPro" id="IPR000014">
    <property type="entry name" value="PAS"/>
</dbReference>
<feature type="domain" description="Histidine kinase" evidence="8">
    <location>
        <begin position="702"/>
        <end position="980"/>
    </location>
</feature>
<dbReference type="InterPro" id="IPR011006">
    <property type="entry name" value="CheY-like_superfamily"/>
</dbReference>
<comment type="catalytic activity">
    <reaction evidence="1">
        <text>ATP + protein L-histidine = ADP + protein N-phospho-L-histidine.</text>
        <dbReference type="EC" id="2.7.13.3"/>
    </reaction>
</comment>
<dbReference type="OrthoDB" id="60033at2759"/>
<evidence type="ECO:0000256" key="2">
    <source>
        <dbReference type="ARBA" id="ARBA00012438"/>
    </source>
</evidence>
<dbReference type="Gene3D" id="1.10.287.130">
    <property type="match status" value="1"/>
</dbReference>
<dbReference type="CDD" id="cd16922">
    <property type="entry name" value="HATPase_EvgS-ArcB-TorS-like"/>
    <property type="match status" value="1"/>
</dbReference>
<dbReference type="PANTHER" id="PTHR43047">
    <property type="entry name" value="TWO-COMPONENT HISTIDINE PROTEIN KINASE"/>
    <property type="match status" value="1"/>
</dbReference>
<dbReference type="CDD" id="cd00082">
    <property type="entry name" value="HisKA"/>
    <property type="match status" value="1"/>
</dbReference>
<dbReference type="InterPro" id="IPR013656">
    <property type="entry name" value="PAS_4"/>
</dbReference>
<dbReference type="PROSITE" id="PS50109">
    <property type="entry name" value="HIS_KIN"/>
    <property type="match status" value="1"/>
</dbReference>
<organism evidence="10 11">
    <name type="scientific">Microthyrium microscopicum</name>
    <dbReference type="NCBI Taxonomy" id="703497"/>
    <lineage>
        <taxon>Eukaryota</taxon>
        <taxon>Fungi</taxon>
        <taxon>Dikarya</taxon>
        <taxon>Ascomycota</taxon>
        <taxon>Pezizomycotina</taxon>
        <taxon>Dothideomycetes</taxon>
        <taxon>Dothideomycetes incertae sedis</taxon>
        <taxon>Microthyriales</taxon>
        <taxon>Microthyriaceae</taxon>
        <taxon>Microthyrium</taxon>
    </lineage>
</organism>
<evidence type="ECO:0000256" key="4">
    <source>
        <dbReference type="ARBA" id="ARBA00022679"/>
    </source>
</evidence>
<dbReference type="SMART" id="SM00448">
    <property type="entry name" value="REC"/>
    <property type="match status" value="1"/>
</dbReference>
<dbReference type="Pfam" id="PF13188">
    <property type="entry name" value="PAS_8"/>
    <property type="match status" value="1"/>
</dbReference>
<gene>
    <name evidence="10" type="ORF">BT63DRAFT_444408</name>
</gene>
<dbReference type="SUPFAM" id="SSF55785">
    <property type="entry name" value="PYP-like sensor domain (PAS domain)"/>
    <property type="match status" value="2"/>
</dbReference>
<dbReference type="InterPro" id="IPR001789">
    <property type="entry name" value="Sig_transdc_resp-reg_receiver"/>
</dbReference>
<dbReference type="InterPro" id="IPR005467">
    <property type="entry name" value="His_kinase_dom"/>
</dbReference>
<evidence type="ECO:0000313" key="11">
    <source>
        <dbReference type="Proteomes" id="UP000799302"/>
    </source>
</evidence>
<dbReference type="AlphaFoldDB" id="A0A6A6TV75"/>
<keyword evidence="4" id="KW-0808">Transferase</keyword>
<name>A0A6A6TV75_9PEZI</name>
<dbReference type="Gene3D" id="3.30.450.20">
    <property type="entry name" value="PAS domain"/>
    <property type="match status" value="3"/>
</dbReference>
<dbReference type="InterPro" id="IPR036097">
    <property type="entry name" value="HisK_dim/P_sf"/>
</dbReference>
<dbReference type="Proteomes" id="UP000799302">
    <property type="component" value="Unassembled WGS sequence"/>
</dbReference>
<evidence type="ECO:0000256" key="7">
    <source>
        <dbReference type="SAM" id="MobiDB-lite"/>
    </source>
</evidence>
<dbReference type="InterPro" id="IPR035965">
    <property type="entry name" value="PAS-like_dom_sf"/>
</dbReference>
<dbReference type="CDD" id="cd00130">
    <property type="entry name" value="PAS"/>
    <property type="match status" value="2"/>
</dbReference>
<dbReference type="Pfam" id="PF00072">
    <property type="entry name" value="Response_reg"/>
    <property type="match status" value="1"/>
</dbReference>
<dbReference type="GO" id="GO:0000155">
    <property type="term" value="F:phosphorelay sensor kinase activity"/>
    <property type="evidence" value="ECO:0007669"/>
    <property type="project" value="InterPro"/>
</dbReference>
<dbReference type="Pfam" id="PF08448">
    <property type="entry name" value="PAS_4"/>
    <property type="match status" value="1"/>
</dbReference>
<keyword evidence="3 6" id="KW-0597">Phosphoprotein</keyword>
<evidence type="ECO:0000259" key="9">
    <source>
        <dbReference type="PROSITE" id="PS50110"/>
    </source>
</evidence>
<dbReference type="Pfam" id="PF00512">
    <property type="entry name" value="HisKA"/>
    <property type="match status" value="1"/>
</dbReference>
<keyword evidence="11" id="KW-1185">Reference proteome</keyword>
<feature type="region of interest" description="Disordered" evidence="7">
    <location>
        <begin position="1"/>
        <end position="35"/>
    </location>
</feature>
<evidence type="ECO:0000256" key="1">
    <source>
        <dbReference type="ARBA" id="ARBA00000085"/>
    </source>
</evidence>
<dbReference type="InterPro" id="IPR036890">
    <property type="entry name" value="HATPase_C_sf"/>
</dbReference>
<dbReference type="Pfam" id="PF02518">
    <property type="entry name" value="HATPase_c"/>
    <property type="match status" value="1"/>
</dbReference>
<dbReference type="PRINTS" id="PR00344">
    <property type="entry name" value="BCTRLSENSOR"/>
</dbReference>
<dbReference type="EMBL" id="MU004244">
    <property type="protein sequence ID" value="KAF2663979.1"/>
    <property type="molecule type" value="Genomic_DNA"/>
</dbReference>
<dbReference type="InterPro" id="IPR004358">
    <property type="entry name" value="Sig_transdc_His_kin-like_C"/>
</dbReference>
<feature type="compositionally biased region" description="Pro residues" evidence="7">
    <location>
        <begin position="1"/>
        <end position="11"/>
    </location>
</feature>
<dbReference type="EC" id="2.7.13.3" evidence="2"/>
<evidence type="ECO:0000313" key="10">
    <source>
        <dbReference type="EMBL" id="KAF2663979.1"/>
    </source>
</evidence>
<accession>A0A6A6TV75</accession>